<dbReference type="PANTHER" id="PTHR30015">
    <property type="entry name" value="MRR RESTRICTION SYSTEM PROTEIN"/>
    <property type="match status" value="1"/>
</dbReference>
<reference evidence="5" key="2">
    <citation type="journal article" date="2011" name="Microb. Ecol.">
        <title>Taxonomic and Functional Metagenomic Profiling of the Microbial Community in the Anoxic Sediment of a Sub-saline Shallow Lake (Laguna de Carrizo, Central Spain).</title>
        <authorList>
            <person name="Ferrer M."/>
            <person name="Guazzaroni M.E."/>
            <person name="Richter M."/>
            <person name="Garcia-Salamanca A."/>
            <person name="Yarza P."/>
            <person name="Suarez-Suarez A."/>
            <person name="Solano J."/>
            <person name="Alcaide M."/>
            <person name="van Dillewijn P."/>
            <person name="Molina-Henares M.A."/>
            <person name="Lopez-Cortes N."/>
            <person name="Al-Ramahi Y."/>
            <person name="Guerrero C."/>
            <person name="Acosta A."/>
            <person name="de Eugenio L.I."/>
            <person name="Martinez V."/>
            <person name="Marques S."/>
            <person name="Rojo F."/>
            <person name="Santero E."/>
            <person name="Genilloud O."/>
            <person name="Perez-Perez J."/>
            <person name="Rossello-Mora R."/>
            <person name="Ramos J.L."/>
        </authorList>
    </citation>
    <scope>NUCLEOTIDE SEQUENCE</scope>
</reference>
<feature type="region of interest" description="Disordered" evidence="1">
    <location>
        <begin position="209"/>
        <end position="229"/>
    </location>
</feature>
<evidence type="ECO:0000256" key="1">
    <source>
        <dbReference type="SAM" id="MobiDB-lite"/>
    </source>
</evidence>
<dbReference type="Gene3D" id="3.30.65.10">
    <property type="entry name" value="Bacterial Topoisomerase I, domain 1"/>
    <property type="match status" value="1"/>
</dbReference>
<keyword evidence="5" id="KW-0540">Nuclease</keyword>
<dbReference type="EC" id="2.1.1.72" evidence="5"/>
<dbReference type="GO" id="GO:0032259">
    <property type="term" value="P:methylation"/>
    <property type="evidence" value="ECO:0007669"/>
    <property type="project" value="UniProtKB-KW"/>
</dbReference>
<keyword evidence="2" id="KW-1133">Transmembrane helix</keyword>
<keyword evidence="2" id="KW-0812">Transmembrane</keyword>
<dbReference type="SUPFAM" id="SSF52980">
    <property type="entry name" value="Restriction endonuclease-like"/>
    <property type="match status" value="1"/>
</dbReference>
<dbReference type="InterPro" id="IPR007560">
    <property type="entry name" value="Restrct_endonuc_IV_Mrr"/>
</dbReference>
<dbReference type="EMBL" id="ADZX01000966">
    <property type="protein sequence ID" value="EFK94882.1"/>
    <property type="molecule type" value="Genomic_DNA"/>
</dbReference>
<dbReference type="Pfam" id="PF04471">
    <property type="entry name" value="Mrr_cat"/>
    <property type="match status" value="1"/>
</dbReference>
<dbReference type="GO" id="GO:0006265">
    <property type="term" value="P:DNA topological change"/>
    <property type="evidence" value="ECO:0007669"/>
    <property type="project" value="InterPro"/>
</dbReference>
<dbReference type="Gene3D" id="3.40.1350.10">
    <property type="match status" value="1"/>
</dbReference>
<organism evidence="5">
    <name type="scientific">sediment metagenome</name>
    <dbReference type="NCBI Taxonomy" id="749907"/>
    <lineage>
        <taxon>unclassified sequences</taxon>
        <taxon>metagenomes</taxon>
        <taxon>ecological metagenomes</taxon>
    </lineage>
</organism>
<accession>D9PNI7</accession>
<evidence type="ECO:0000259" key="4">
    <source>
        <dbReference type="Pfam" id="PF04471"/>
    </source>
</evidence>
<dbReference type="GO" id="GO:0003677">
    <property type="term" value="F:DNA binding"/>
    <property type="evidence" value="ECO:0007669"/>
    <property type="project" value="InterPro"/>
</dbReference>
<keyword evidence="2" id="KW-0472">Membrane</keyword>
<dbReference type="GO" id="GO:0005694">
    <property type="term" value="C:chromosome"/>
    <property type="evidence" value="ECO:0007669"/>
    <property type="project" value="InterPro"/>
</dbReference>
<dbReference type="GO" id="GO:0009007">
    <property type="term" value="F:site-specific DNA-methyltransferase (adenine-specific) activity"/>
    <property type="evidence" value="ECO:0007669"/>
    <property type="project" value="UniProtKB-EC"/>
</dbReference>
<dbReference type="InterPro" id="IPR052906">
    <property type="entry name" value="Type_IV_Methyl-Rstrct_Enzyme"/>
</dbReference>
<dbReference type="Pfam" id="PF01396">
    <property type="entry name" value="Zn_ribbon_Top1"/>
    <property type="match status" value="1"/>
</dbReference>
<gene>
    <name evidence="5" type="ORF">LDC_3120</name>
</gene>
<evidence type="ECO:0000256" key="2">
    <source>
        <dbReference type="SAM" id="Phobius"/>
    </source>
</evidence>
<dbReference type="GO" id="GO:0003916">
    <property type="term" value="F:DNA topoisomerase activity"/>
    <property type="evidence" value="ECO:0007669"/>
    <property type="project" value="InterPro"/>
</dbReference>
<dbReference type="PANTHER" id="PTHR30015:SF7">
    <property type="entry name" value="TYPE IV METHYL-DIRECTED RESTRICTION ENZYME ECOKMRR"/>
    <property type="match status" value="1"/>
</dbReference>
<feature type="domain" description="DNA topoisomerase type IA zn finger" evidence="3">
    <location>
        <begin position="235"/>
        <end position="273"/>
    </location>
</feature>
<dbReference type="SUPFAM" id="SSF57783">
    <property type="entry name" value="Zinc beta-ribbon"/>
    <property type="match status" value="1"/>
</dbReference>
<comment type="caution">
    <text evidence="5">The sequence shown here is derived from an EMBL/GenBank/DDBJ whole genome shotgun (WGS) entry which is preliminary data.</text>
</comment>
<feature type="domain" description="Restriction endonuclease type IV Mrr" evidence="4">
    <location>
        <begin position="89"/>
        <end position="203"/>
    </location>
</feature>
<keyword evidence="5" id="KW-0489">Methyltransferase</keyword>
<dbReference type="GO" id="GO:0015666">
    <property type="term" value="F:restriction endodeoxyribonuclease activity"/>
    <property type="evidence" value="ECO:0007669"/>
    <property type="project" value="TreeGrafter"/>
</dbReference>
<dbReference type="GO" id="GO:0009307">
    <property type="term" value="P:DNA restriction-modification system"/>
    <property type="evidence" value="ECO:0007669"/>
    <property type="project" value="InterPro"/>
</dbReference>
<dbReference type="AlphaFoldDB" id="D9PNI7"/>
<sequence>MDLVALLPWWAGVLLALVSYLLLHRLAAQPLAPTSGSIATQAFWKGLATAGQYVLPIVCLAGAAVSAWRRRERTKLVVDVAQSQATSALDSMSWREFEMLVGEGFRLQGYQVLETGGGGPDGGIDLVLSRPGKSGSEKFLVQCKQWRAYKVGVDVVRELYGAMAAKGAAGGFVVTSGRFTDEAVEFADGRNVTLVDGPKLHGMIRQARARGKPAAAPRPQERARQAASGQLATPECPACAKPMTKRVAKRGANAGQAFWGCTAYPACRGTRALE</sequence>
<dbReference type="InterPro" id="IPR011335">
    <property type="entry name" value="Restrct_endonuc-II-like"/>
</dbReference>
<feature type="transmembrane region" description="Helical" evidence="2">
    <location>
        <begin position="52"/>
        <end position="68"/>
    </location>
</feature>
<keyword evidence="5" id="KW-0255">Endonuclease</keyword>
<keyword evidence="5" id="KW-0378">Hydrolase</keyword>
<protein>
    <submittedName>
        <fullName evidence="5">Restriction endonuclease</fullName>
        <ecNumber evidence="5">2.1.1.72</ecNumber>
    </submittedName>
</protein>
<dbReference type="InterPro" id="IPR011856">
    <property type="entry name" value="tRNA_endonuc-like_dom_sf"/>
</dbReference>
<keyword evidence="5" id="KW-0808">Transferase</keyword>
<dbReference type="InterPro" id="IPR013498">
    <property type="entry name" value="Topo_IA_Znf"/>
</dbReference>
<reference evidence="5" key="1">
    <citation type="submission" date="2010-07" db="EMBL/GenBank/DDBJ databases">
        <authorList>
            <consortium name="CONSOLIDER consortium CSD2007-00005"/>
            <person name="Guazzaroni M.-E."/>
            <person name="Richter M."/>
            <person name="Garcia-Salamanca A."/>
            <person name="Yarza P."/>
            <person name="Ferrer M."/>
        </authorList>
    </citation>
    <scope>NUCLEOTIDE SEQUENCE</scope>
</reference>
<proteinExistence type="predicted"/>
<evidence type="ECO:0000259" key="3">
    <source>
        <dbReference type="Pfam" id="PF01396"/>
    </source>
</evidence>
<name>D9PNI7_9ZZZZ</name>
<evidence type="ECO:0000313" key="5">
    <source>
        <dbReference type="EMBL" id="EFK94882.1"/>
    </source>
</evidence>